<gene>
    <name evidence="1" type="ORF">ARMSODRAFT_974352</name>
</gene>
<evidence type="ECO:0000313" key="2">
    <source>
        <dbReference type="Proteomes" id="UP000218334"/>
    </source>
</evidence>
<sequence length="198" mass="20405">MALEGAGDALVETAALEDAAERLVLDALGLVLLDNCEKVVAGVERLVVVSVEVDKVTLSDEEVVDVDESVASVELVSSLSVEDMDIGIVSVVVGRGFKEVELHGGSPDTDVDVVTPSLVEMGSMENVCAATKAAGTSNTSANFMMVDGWPADGGASLDIYVMHRLSLVSPTMATSYLGLCKTATVSHSSAGNGISTEK</sequence>
<proteinExistence type="predicted"/>
<dbReference type="AlphaFoldDB" id="A0A2H3BHR2"/>
<evidence type="ECO:0000313" key="1">
    <source>
        <dbReference type="EMBL" id="PBK70395.1"/>
    </source>
</evidence>
<name>A0A2H3BHR2_9AGAR</name>
<dbReference type="EMBL" id="KZ293426">
    <property type="protein sequence ID" value="PBK70395.1"/>
    <property type="molecule type" value="Genomic_DNA"/>
</dbReference>
<accession>A0A2H3BHR2</accession>
<organism evidence="1 2">
    <name type="scientific">Armillaria solidipes</name>
    <dbReference type="NCBI Taxonomy" id="1076256"/>
    <lineage>
        <taxon>Eukaryota</taxon>
        <taxon>Fungi</taxon>
        <taxon>Dikarya</taxon>
        <taxon>Basidiomycota</taxon>
        <taxon>Agaricomycotina</taxon>
        <taxon>Agaricomycetes</taxon>
        <taxon>Agaricomycetidae</taxon>
        <taxon>Agaricales</taxon>
        <taxon>Marasmiineae</taxon>
        <taxon>Physalacriaceae</taxon>
        <taxon>Armillaria</taxon>
    </lineage>
</organism>
<reference evidence="2" key="1">
    <citation type="journal article" date="2017" name="Nat. Ecol. Evol.">
        <title>Genome expansion and lineage-specific genetic innovations in the forest pathogenic fungi Armillaria.</title>
        <authorList>
            <person name="Sipos G."/>
            <person name="Prasanna A.N."/>
            <person name="Walter M.C."/>
            <person name="O'Connor E."/>
            <person name="Balint B."/>
            <person name="Krizsan K."/>
            <person name="Kiss B."/>
            <person name="Hess J."/>
            <person name="Varga T."/>
            <person name="Slot J."/>
            <person name="Riley R."/>
            <person name="Boka B."/>
            <person name="Rigling D."/>
            <person name="Barry K."/>
            <person name="Lee J."/>
            <person name="Mihaltcheva S."/>
            <person name="LaButti K."/>
            <person name="Lipzen A."/>
            <person name="Waldron R."/>
            <person name="Moloney N.M."/>
            <person name="Sperisen C."/>
            <person name="Kredics L."/>
            <person name="Vagvoelgyi C."/>
            <person name="Patrignani A."/>
            <person name="Fitzpatrick D."/>
            <person name="Nagy I."/>
            <person name="Doyle S."/>
            <person name="Anderson J.B."/>
            <person name="Grigoriev I.V."/>
            <person name="Gueldener U."/>
            <person name="Muensterkoetter M."/>
            <person name="Nagy L.G."/>
        </authorList>
    </citation>
    <scope>NUCLEOTIDE SEQUENCE [LARGE SCALE GENOMIC DNA]</scope>
    <source>
        <strain evidence="2">28-4</strain>
    </source>
</reference>
<dbReference type="Proteomes" id="UP000218334">
    <property type="component" value="Unassembled WGS sequence"/>
</dbReference>
<protein>
    <submittedName>
        <fullName evidence="1">Uncharacterized protein</fullName>
    </submittedName>
</protein>
<keyword evidence="2" id="KW-1185">Reference proteome</keyword>